<keyword evidence="7 10" id="KW-0653">Protein transport</keyword>
<feature type="transmembrane region" description="Helical" evidence="11">
    <location>
        <begin position="26"/>
        <end position="47"/>
    </location>
</feature>
<proteinExistence type="inferred from homology"/>
<evidence type="ECO:0000256" key="8">
    <source>
        <dbReference type="ARBA" id="ARBA00022989"/>
    </source>
</evidence>
<evidence type="ECO:0000256" key="10">
    <source>
        <dbReference type="PIRNR" id="PIRNR006291"/>
    </source>
</evidence>
<comment type="subcellular location">
    <subcellularLocation>
        <location evidence="1">Cell inner membrane</location>
        <topology evidence="1">Single-pass membrane protein</topology>
    </subcellularLocation>
</comment>
<dbReference type="EMBL" id="JADPMR010000003">
    <property type="protein sequence ID" value="MBF9001873.1"/>
    <property type="molecule type" value="Genomic_DNA"/>
</dbReference>
<gene>
    <name evidence="12" type="ORF">I1A42_15375</name>
</gene>
<reference evidence="12 13" key="1">
    <citation type="submission" date="2020-11" db="EMBL/GenBank/DDBJ databases">
        <title>Vibrio nitrifigilis sp. nov., a marine nitrogen-fixing bacterium isolated from the lagoon sediment of an islet inside an atoll.</title>
        <authorList>
            <person name="Wang L.-T."/>
            <person name="Shieh W.Y."/>
        </authorList>
    </citation>
    <scope>NUCLEOTIDE SEQUENCE [LARGE SCALE GENOMIC DNA]</scope>
    <source>
        <strain evidence="12 13">NFV-1</strain>
    </source>
</reference>
<accession>A0ABS0GHG5</accession>
<evidence type="ECO:0000256" key="4">
    <source>
        <dbReference type="ARBA" id="ARBA00022475"/>
    </source>
</evidence>
<evidence type="ECO:0000256" key="11">
    <source>
        <dbReference type="SAM" id="Phobius"/>
    </source>
</evidence>
<keyword evidence="4 10" id="KW-1003">Cell membrane</keyword>
<evidence type="ECO:0000256" key="2">
    <source>
        <dbReference type="ARBA" id="ARBA00010637"/>
    </source>
</evidence>
<name>A0ABS0GHG5_9VIBR</name>
<evidence type="ECO:0000256" key="1">
    <source>
        <dbReference type="ARBA" id="ARBA00004377"/>
    </source>
</evidence>
<dbReference type="Proteomes" id="UP000597206">
    <property type="component" value="Unassembled WGS sequence"/>
</dbReference>
<dbReference type="InterPro" id="IPR023229">
    <property type="entry name" value="T2SS_M_periplasmic_sf"/>
</dbReference>
<dbReference type="Gene3D" id="3.30.1360.100">
    <property type="entry name" value="General secretion pathway protein M, EpsM"/>
    <property type="match status" value="1"/>
</dbReference>
<dbReference type="PIRSF" id="PIRSF006291">
    <property type="entry name" value="GspM"/>
    <property type="match status" value="1"/>
</dbReference>
<evidence type="ECO:0000256" key="3">
    <source>
        <dbReference type="ARBA" id="ARBA00022448"/>
    </source>
</evidence>
<comment type="similarity">
    <text evidence="2 10">Belongs to the GSP M family.</text>
</comment>
<protein>
    <recommendedName>
        <fullName evidence="10">Type II secretion system protein M</fullName>
        <shortName evidence="10">T2SS protein M</shortName>
    </recommendedName>
    <alternativeName>
        <fullName evidence="10">General secretion pathway protein M</fullName>
    </alternativeName>
</protein>
<organism evidence="12 13">
    <name type="scientific">Vibrio nitrifigilis</name>
    <dbReference type="NCBI Taxonomy" id="2789781"/>
    <lineage>
        <taxon>Bacteria</taxon>
        <taxon>Pseudomonadati</taxon>
        <taxon>Pseudomonadota</taxon>
        <taxon>Gammaproteobacteria</taxon>
        <taxon>Vibrionales</taxon>
        <taxon>Vibrionaceae</taxon>
        <taxon>Vibrio</taxon>
    </lineage>
</organism>
<dbReference type="InterPro" id="IPR007690">
    <property type="entry name" value="T2SS_GspM"/>
</dbReference>
<dbReference type="Pfam" id="PF04612">
    <property type="entry name" value="T2SSM"/>
    <property type="match status" value="1"/>
</dbReference>
<keyword evidence="8 11" id="KW-1133">Transmembrane helix</keyword>
<keyword evidence="6 11" id="KW-0812">Transmembrane</keyword>
<keyword evidence="5 10" id="KW-0997">Cell inner membrane</keyword>
<evidence type="ECO:0000313" key="13">
    <source>
        <dbReference type="Proteomes" id="UP000597206"/>
    </source>
</evidence>
<evidence type="ECO:0000256" key="9">
    <source>
        <dbReference type="ARBA" id="ARBA00023136"/>
    </source>
</evidence>
<keyword evidence="3 10" id="KW-0813">Transport</keyword>
<keyword evidence="13" id="KW-1185">Reference proteome</keyword>
<sequence>MKNIIGPLQAQLKLWWRSITPREQRLVLIGGICIVIGVIYWGILAPLQQRIDQSQLRINSEKQLLSWVSHKANQITALRKQGGMTQQRLPLNQVIATSTRDFGIELIRVQPRDEDGMQVWIQPLPFTKLLDWVKFLQENQGITVQHLDVDRGAQPGVVEVKRLQLKRGA</sequence>
<keyword evidence="9 10" id="KW-0472">Membrane</keyword>
<evidence type="ECO:0000256" key="5">
    <source>
        <dbReference type="ARBA" id="ARBA00022519"/>
    </source>
</evidence>
<comment type="function">
    <text evidence="10">Inner membrane component of the type II secretion system required for the energy-dependent secretion of extracellular factors such as proteases and toxins from the periplasm.</text>
</comment>
<evidence type="ECO:0000313" key="12">
    <source>
        <dbReference type="EMBL" id="MBF9001873.1"/>
    </source>
</evidence>
<evidence type="ECO:0000256" key="6">
    <source>
        <dbReference type="ARBA" id="ARBA00022692"/>
    </source>
</evidence>
<dbReference type="RefSeq" id="WP_196123970.1">
    <property type="nucleotide sequence ID" value="NZ_JADPMR010000003.1"/>
</dbReference>
<dbReference type="SUPFAM" id="SSF103054">
    <property type="entry name" value="General secretion pathway protein M, EpsM"/>
    <property type="match status" value="1"/>
</dbReference>
<comment type="caution">
    <text evidence="12">The sequence shown here is derived from an EMBL/GenBank/DDBJ whole genome shotgun (WGS) entry which is preliminary data.</text>
</comment>
<evidence type="ECO:0000256" key="7">
    <source>
        <dbReference type="ARBA" id="ARBA00022927"/>
    </source>
</evidence>